<sequence length="62" mass="7258">MPDHQINLNDEERAVLELVRQRQGLASIDQAAEWLVKSRLRIQSKNMTGRGRALYQVERKLK</sequence>
<keyword evidence="2" id="KW-1185">Reference proteome</keyword>
<accession>A0A290WU26</accession>
<proteinExistence type="predicted"/>
<evidence type="ECO:0000313" key="1">
    <source>
        <dbReference type="EMBL" id="ATD60397.1"/>
    </source>
</evidence>
<dbReference type="KEGG" id="jsv:CNX70_09555"/>
<reference evidence="1 2" key="1">
    <citation type="submission" date="2017-09" db="EMBL/GenBank/DDBJ databases">
        <title>Complete genome sequence of Janthinobacterium svalbardensis PAMC 27463.</title>
        <authorList>
            <person name="Cho Y.-J."/>
            <person name="Cho A."/>
            <person name="Kim O.-S."/>
            <person name="Lee J.-I."/>
        </authorList>
    </citation>
    <scope>NUCLEOTIDE SEQUENCE [LARGE SCALE GENOMIC DNA]</scope>
    <source>
        <strain evidence="1 2">PAMC 27463</strain>
    </source>
</reference>
<dbReference type="RefSeq" id="WP_046682347.1">
    <property type="nucleotide sequence ID" value="NZ_CP023422.1"/>
</dbReference>
<gene>
    <name evidence="1" type="ORF">CNX70_09555</name>
</gene>
<organism evidence="1 2">
    <name type="scientific">Janthinobacterium svalbardensis</name>
    <dbReference type="NCBI Taxonomy" id="368607"/>
    <lineage>
        <taxon>Bacteria</taxon>
        <taxon>Pseudomonadati</taxon>
        <taxon>Pseudomonadota</taxon>
        <taxon>Betaproteobacteria</taxon>
        <taxon>Burkholderiales</taxon>
        <taxon>Oxalobacteraceae</taxon>
        <taxon>Janthinobacterium</taxon>
    </lineage>
</organism>
<name>A0A290WU26_9BURK</name>
<protein>
    <submittedName>
        <fullName evidence="1">Uncharacterized protein</fullName>
    </submittedName>
</protein>
<dbReference type="EMBL" id="CP023422">
    <property type="protein sequence ID" value="ATD60397.1"/>
    <property type="molecule type" value="Genomic_DNA"/>
</dbReference>
<evidence type="ECO:0000313" key="2">
    <source>
        <dbReference type="Proteomes" id="UP000218437"/>
    </source>
</evidence>
<dbReference type="Proteomes" id="UP000218437">
    <property type="component" value="Chromosome"/>
</dbReference>
<dbReference type="AlphaFoldDB" id="A0A290WU26"/>